<keyword evidence="6 10" id="KW-0472">Membrane</keyword>
<keyword evidence="3 10" id="KW-0328">Glycosyltransferase</keyword>
<dbReference type="OrthoDB" id="26569at2759"/>
<evidence type="ECO:0000256" key="8">
    <source>
        <dbReference type="ARBA" id="ARBA00023329"/>
    </source>
</evidence>
<gene>
    <name evidence="12" type="ORF">FA09DRAFT_297384</name>
</gene>
<dbReference type="GeneID" id="37267751"/>
<comment type="subcellular location">
    <subcellularLocation>
        <location evidence="10">Cell membrane</location>
        <topology evidence="10">Multi-pass membrane protein</topology>
    </subcellularLocation>
    <subcellularLocation>
        <location evidence="1">Cytoplasmic vesicle membrane</location>
        <topology evidence="1">Multi-pass membrane protein</topology>
    </subcellularLocation>
</comment>
<dbReference type="GO" id="GO:0030659">
    <property type="term" value="C:cytoplasmic vesicle membrane"/>
    <property type="evidence" value="ECO:0007669"/>
    <property type="project" value="UniProtKB-SubCell"/>
</dbReference>
<sequence length="813" mass="89267">MPAPGGFYAPGAPPASNGWGYGSQAQNDYNAGAGAGWVGLAAPGTMLAQPQPHMQQQYRDPGAHQQTQERIFRRRTVKRLELTQGNLVIESPIAASLCKPGQAREFTHVRYTAVTCDPDEFVANRYALRPWLMGRKTELMIVLTSYNEGPDLLDRTLTGVIKNIAYLASRTKSKTWGNNAWQKVCVCIVADGRTKMDARYASMLQVMGVYHPSLMVDHVNKAPVEAHLFELTSQTLVHESGAVEVSSVPIQILFCLKEQNRRKLNSHRWFFNAFCAQLDPHVTILLDVGTKPASNAIYHLWKAFSTNDRIGGACGEITVETGRFCSLLVNPAVAAQNFEYKMSNILDKPMESVFGFIAVLPGAFSAYRYKAISGAPLVAYFKGEAIHSGKVQTGSFEANMYLAEDRILCFELVTKKKSAWLLKYVKPAKASTDVPDRLPEFISQRRRWLNGSLFAALYSLAHCGRLLTSGQPFLRKVMLIFQTLFSLVQMVFSLTAIANFFMALYFLFQSATSDPNSDPFGGQGEALLQVVLNVLLGVIVVVIILSLGNRPQGSQIAYHCIAVLLGLIMLVGLYTAGWTIYVAVKAAGLTELSGWTTDNIVQLLELSSFRAIVISLAATYLLWLIASLMALDPWHLATCLIQYLLLQPTFIIVLSLFSFSNLHDISWGTKGDSGAATDLGSATVKAGKDGKAAAVEVKAPSAQDAQELWSSAQAELAVKRPKTKNHRSASVKAADAAATFRTNLLVLYIALNAGLIIIFSSTWWARYVRQNVSRGQAGSTDPYMNAIFYSVAGLSAVRFLGAFFYHLLRLFGR</sequence>
<dbReference type="EMBL" id="KZ819292">
    <property type="protein sequence ID" value="PWN98222.1"/>
    <property type="molecule type" value="Genomic_DNA"/>
</dbReference>
<evidence type="ECO:0000256" key="4">
    <source>
        <dbReference type="ARBA" id="ARBA00022692"/>
    </source>
</evidence>
<keyword evidence="5 10" id="KW-1133">Transmembrane helix</keyword>
<dbReference type="GO" id="GO:0071555">
    <property type="term" value="P:cell wall organization"/>
    <property type="evidence" value="ECO:0007669"/>
    <property type="project" value="UniProtKB-KW"/>
</dbReference>
<dbReference type="PANTHER" id="PTHR22914:SF44">
    <property type="entry name" value="CHITIN SYNTHASE 2"/>
    <property type="match status" value="1"/>
</dbReference>
<feature type="transmembrane region" description="Helical" evidence="10">
    <location>
        <begin position="611"/>
        <end position="631"/>
    </location>
</feature>
<evidence type="ECO:0000313" key="12">
    <source>
        <dbReference type="EMBL" id="PWN98222.1"/>
    </source>
</evidence>
<evidence type="ECO:0000256" key="3">
    <source>
        <dbReference type="ARBA" id="ARBA00022676"/>
    </source>
</evidence>
<dbReference type="Pfam" id="PF08407">
    <property type="entry name" value="Chitin_synth_1N"/>
    <property type="match status" value="1"/>
</dbReference>
<evidence type="ECO:0000256" key="9">
    <source>
        <dbReference type="ARBA" id="ARBA00024009"/>
    </source>
</evidence>
<accession>A0A316ZBB8</accession>
<comment type="similarity">
    <text evidence="10">Belongs to the chitin synthase family.</text>
</comment>
<evidence type="ECO:0000256" key="10">
    <source>
        <dbReference type="RuleBase" id="RU366040"/>
    </source>
</evidence>
<dbReference type="InterPro" id="IPR029044">
    <property type="entry name" value="Nucleotide-diphossugar_trans"/>
</dbReference>
<dbReference type="CDD" id="cd04190">
    <property type="entry name" value="Chitin_synth_C"/>
    <property type="match status" value="1"/>
</dbReference>
<dbReference type="STRING" id="58919.A0A316ZBB8"/>
<evidence type="ECO:0000256" key="5">
    <source>
        <dbReference type="ARBA" id="ARBA00022989"/>
    </source>
</evidence>
<feature type="transmembrane region" description="Helical" evidence="10">
    <location>
        <begin position="786"/>
        <end position="808"/>
    </location>
</feature>
<reference evidence="12 13" key="1">
    <citation type="journal article" date="2018" name="Mol. Biol. Evol.">
        <title>Broad Genomic Sampling Reveals a Smut Pathogenic Ancestry of the Fungal Clade Ustilaginomycotina.</title>
        <authorList>
            <person name="Kijpornyongpan T."/>
            <person name="Mondo S.J."/>
            <person name="Barry K."/>
            <person name="Sandor L."/>
            <person name="Lee J."/>
            <person name="Lipzen A."/>
            <person name="Pangilinan J."/>
            <person name="LaButti K."/>
            <person name="Hainaut M."/>
            <person name="Henrissat B."/>
            <person name="Grigoriev I.V."/>
            <person name="Spatafora J.W."/>
            <person name="Aime M.C."/>
        </authorList>
    </citation>
    <scope>NUCLEOTIDE SEQUENCE [LARGE SCALE GENOMIC DNA]</scope>
    <source>
        <strain evidence="12 13">MCA 4186</strain>
    </source>
</reference>
<dbReference type="InterPro" id="IPR004835">
    <property type="entry name" value="Chitin_synth"/>
</dbReference>
<feature type="domain" description="Chitin synthase N-terminal" evidence="11">
    <location>
        <begin position="75"/>
        <end position="138"/>
    </location>
</feature>
<evidence type="ECO:0000256" key="7">
    <source>
        <dbReference type="ARBA" id="ARBA00023316"/>
    </source>
</evidence>
<evidence type="ECO:0000256" key="1">
    <source>
        <dbReference type="ARBA" id="ARBA00004439"/>
    </source>
</evidence>
<feature type="transmembrane region" description="Helical" evidence="10">
    <location>
        <begin position="479"/>
        <end position="506"/>
    </location>
</feature>
<keyword evidence="13" id="KW-1185">Reference proteome</keyword>
<dbReference type="RefSeq" id="XP_025598501.1">
    <property type="nucleotide sequence ID" value="XM_025740205.1"/>
</dbReference>
<feature type="transmembrane region" description="Helical" evidence="10">
    <location>
        <begin position="745"/>
        <end position="765"/>
    </location>
</feature>
<dbReference type="GO" id="GO:0030428">
    <property type="term" value="C:cell septum"/>
    <property type="evidence" value="ECO:0007669"/>
    <property type="project" value="TreeGrafter"/>
</dbReference>
<organism evidence="12 13">
    <name type="scientific">Tilletiopsis washingtonensis</name>
    <dbReference type="NCBI Taxonomy" id="58919"/>
    <lineage>
        <taxon>Eukaryota</taxon>
        <taxon>Fungi</taxon>
        <taxon>Dikarya</taxon>
        <taxon>Basidiomycota</taxon>
        <taxon>Ustilaginomycotina</taxon>
        <taxon>Exobasidiomycetes</taxon>
        <taxon>Entylomatales</taxon>
        <taxon>Entylomatales incertae sedis</taxon>
        <taxon>Tilletiopsis</taxon>
    </lineage>
</organism>
<keyword evidence="7 10" id="KW-0961">Cell wall biogenesis/degradation</keyword>
<keyword evidence="10" id="KW-1003">Cell membrane</keyword>
<dbReference type="AlphaFoldDB" id="A0A316ZBB8"/>
<evidence type="ECO:0000256" key="6">
    <source>
        <dbReference type="ARBA" id="ARBA00023136"/>
    </source>
</evidence>
<dbReference type="GO" id="GO:0005886">
    <property type="term" value="C:plasma membrane"/>
    <property type="evidence" value="ECO:0007669"/>
    <property type="project" value="UniProtKB-SubCell"/>
</dbReference>
<dbReference type="EC" id="2.4.1.16" evidence="2 10"/>
<dbReference type="Pfam" id="PF01644">
    <property type="entry name" value="Chitin_synth_1"/>
    <property type="match status" value="1"/>
</dbReference>
<dbReference type="SUPFAM" id="SSF53448">
    <property type="entry name" value="Nucleotide-diphospho-sugar transferases"/>
    <property type="match status" value="1"/>
</dbReference>
<feature type="transmembrane region" description="Helical" evidence="10">
    <location>
        <begin position="560"/>
        <end position="584"/>
    </location>
</feature>
<evidence type="ECO:0000259" key="11">
    <source>
        <dbReference type="Pfam" id="PF08407"/>
    </source>
</evidence>
<comment type="catalytic activity">
    <reaction evidence="10">
        <text>[(1-&gt;4)-N-acetyl-beta-D-glucosaminyl](n) + UDP-N-acetyl-alpha-D-glucosamine = [(1-&gt;4)-N-acetyl-beta-D-glucosaminyl](n+1) + UDP + H(+)</text>
        <dbReference type="Rhea" id="RHEA:16637"/>
        <dbReference type="Rhea" id="RHEA-COMP:9593"/>
        <dbReference type="Rhea" id="RHEA-COMP:9595"/>
        <dbReference type="ChEBI" id="CHEBI:15378"/>
        <dbReference type="ChEBI" id="CHEBI:17029"/>
        <dbReference type="ChEBI" id="CHEBI:57705"/>
        <dbReference type="ChEBI" id="CHEBI:58223"/>
        <dbReference type="EC" id="2.4.1.16"/>
    </reaction>
</comment>
<dbReference type="GO" id="GO:0006031">
    <property type="term" value="P:chitin biosynthetic process"/>
    <property type="evidence" value="ECO:0007669"/>
    <property type="project" value="UniProtKB-UniRule"/>
</dbReference>
<evidence type="ECO:0000256" key="2">
    <source>
        <dbReference type="ARBA" id="ARBA00012543"/>
    </source>
</evidence>
<proteinExistence type="inferred from homology"/>
<dbReference type="Proteomes" id="UP000245946">
    <property type="component" value="Unassembled WGS sequence"/>
</dbReference>
<keyword evidence="4 10" id="KW-0812">Transmembrane</keyword>
<evidence type="ECO:0000313" key="13">
    <source>
        <dbReference type="Proteomes" id="UP000245946"/>
    </source>
</evidence>
<keyword evidence="8" id="KW-0968">Cytoplasmic vesicle</keyword>
<keyword evidence="10 12" id="KW-0808">Transferase</keyword>
<feature type="transmembrane region" description="Helical" evidence="10">
    <location>
        <begin position="526"/>
        <end position="548"/>
    </location>
</feature>
<dbReference type="InterPro" id="IPR013616">
    <property type="entry name" value="Chitin_synth_N"/>
</dbReference>
<comment type="function">
    <text evidence="9 10">Polymerizes chitin, a structural polymer of the cell wall and septum, by transferring the sugar moiety of UDP-GlcNAc to the non-reducing end of the growing chitin polymer.</text>
</comment>
<protein>
    <recommendedName>
        <fullName evidence="2 10">Chitin synthase</fullName>
        <ecNumber evidence="2 10">2.4.1.16</ecNumber>
    </recommendedName>
</protein>
<dbReference type="GO" id="GO:0004100">
    <property type="term" value="F:chitin synthase activity"/>
    <property type="evidence" value="ECO:0007669"/>
    <property type="project" value="UniProtKB-UniRule"/>
</dbReference>
<name>A0A316ZBB8_9BASI</name>
<dbReference type="PANTHER" id="PTHR22914">
    <property type="entry name" value="CHITIN SYNTHASE"/>
    <property type="match status" value="1"/>
</dbReference>